<name>A0AAD9I6C2_9PEZI</name>
<dbReference type="InterPro" id="IPR018786">
    <property type="entry name" value="Mit_KHE1"/>
</dbReference>
<gene>
    <name evidence="3" type="ORF">P8C59_006170</name>
</gene>
<dbReference type="Pfam" id="PF10173">
    <property type="entry name" value="Mit_KHE1"/>
    <property type="match status" value="1"/>
</dbReference>
<reference evidence="3" key="1">
    <citation type="journal article" date="2023" name="Mol. Plant Microbe Interact.">
        <title>Elucidating the Obligate Nature and Biological Capacity of an Invasive Fungal Corn Pathogen.</title>
        <authorList>
            <person name="MacCready J.S."/>
            <person name="Roggenkamp E.M."/>
            <person name="Gdanetz K."/>
            <person name="Chilvers M.I."/>
        </authorList>
    </citation>
    <scope>NUCLEOTIDE SEQUENCE</scope>
    <source>
        <strain evidence="3">PM02</strain>
    </source>
</reference>
<comment type="caution">
    <text evidence="3">The sequence shown here is derived from an EMBL/GenBank/DDBJ whole genome shotgun (WGS) entry which is preliminary data.</text>
</comment>
<sequence length="302" mass="33777">MRLYLLPISTRRILLYCQRLDAAATESKSLVDKAQDKVAKTWADWEKRDKGWQKTVVSYGNSAFRRIPYEEWGLKSVPPLSQRRKQMELMGSEHVEVVYPQSLLATDKVPRLLEKLATERQSLHRKRMTWCLVGMPLTAPIAILPVIPNLPFFYLVFRAWSHWRALAGGKHTTFLLENQLLKMKPSPIVDQAYANQRPPLASTSKATTELGAGDVKVPEFPPAALPGNVAGETMLLTQENATKMCQALELPQLEVELERAIWQVETAIHKQNAALAAQQGTAAESEAKSSVAASVGKEKSHQ</sequence>
<dbReference type="GO" id="GO:1902600">
    <property type="term" value="P:proton transmembrane transport"/>
    <property type="evidence" value="ECO:0007669"/>
    <property type="project" value="TreeGrafter"/>
</dbReference>
<dbReference type="GO" id="GO:0005743">
    <property type="term" value="C:mitochondrial inner membrane"/>
    <property type="evidence" value="ECO:0007669"/>
    <property type="project" value="TreeGrafter"/>
</dbReference>
<accession>A0AAD9I6C2</accession>
<dbReference type="PANTHER" id="PTHR28062:SF1">
    <property type="entry name" value="TRANSMEMBRANE PROTEIN"/>
    <property type="match status" value="1"/>
</dbReference>
<dbReference type="PANTHER" id="PTHR28062">
    <property type="entry name" value="K+-H+ EXCHANGE-LIKE PROTEIN"/>
    <property type="match status" value="1"/>
</dbReference>
<evidence type="ECO:0000256" key="2">
    <source>
        <dbReference type="SAM" id="Phobius"/>
    </source>
</evidence>
<keyword evidence="2" id="KW-1133">Transmembrane helix</keyword>
<feature type="compositionally biased region" description="Low complexity" evidence="1">
    <location>
        <begin position="283"/>
        <end position="295"/>
    </location>
</feature>
<evidence type="ECO:0008006" key="5">
    <source>
        <dbReference type="Google" id="ProtNLM"/>
    </source>
</evidence>
<keyword evidence="2" id="KW-0812">Transmembrane</keyword>
<dbReference type="EMBL" id="JAQQPM010000005">
    <property type="protein sequence ID" value="KAK2071773.1"/>
    <property type="molecule type" value="Genomic_DNA"/>
</dbReference>
<keyword evidence="4" id="KW-1185">Reference proteome</keyword>
<keyword evidence="2" id="KW-0472">Membrane</keyword>
<dbReference type="AlphaFoldDB" id="A0AAD9I6C2"/>
<evidence type="ECO:0000256" key="1">
    <source>
        <dbReference type="SAM" id="MobiDB-lite"/>
    </source>
</evidence>
<evidence type="ECO:0000313" key="3">
    <source>
        <dbReference type="EMBL" id="KAK2071773.1"/>
    </source>
</evidence>
<organism evidence="3 4">
    <name type="scientific">Phyllachora maydis</name>
    <dbReference type="NCBI Taxonomy" id="1825666"/>
    <lineage>
        <taxon>Eukaryota</taxon>
        <taxon>Fungi</taxon>
        <taxon>Dikarya</taxon>
        <taxon>Ascomycota</taxon>
        <taxon>Pezizomycotina</taxon>
        <taxon>Sordariomycetes</taxon>
        <taxon>Sordariomycetidae</taxon>
        <taxon>Phyllachorales</taxon>
        <taxon>Phyllachoraceae</taxon>
        <taxon>Phyllachora</taxon>
    </lineage>
</organism>
<feature type="region of interest" description="Disordered" evidence="1">
    <location>
        <begin position="283"/>
        <end position="302"/>
    </location>
</feature>
<feature type="transmembrane region" description="Helical" evidence="2">
    <location>
        <begin position="130"/>
        <end position="157"/>
    </location>
</feature>
<evidence type="ECO:0000313" key="4">
    <source>
        <dbReference type="Proteomes" id="UP001217918"/>
    </source>
</evidence>
<protein>
    <recommendedName>
        <fullName evidence="5">Mitochondrial K+-H+ exchange-related-domain-containing protein</fullName>
    </recommendedName>
</protein>
<proteinExistence type="predicted"/>
<dbReference type="Proteomes" id="UP001217918">
    <property type="component" value="Unassembled WGS sequence"/>
</dbReference>
<dbReference type="GO" id="GO:0006813">
    <property type="term" value="P:potassium ion transport"/>
    <property type="evidence" value="ECO:0007669"/>
    <property type="project" value="TreeGrafter"/>
</dbReference>